<dbReference type="STRING" id="9531.ENSCATP00000001919"/>
<feature type="domain" description="INTS6/SAGE1/DDX26B/CT45 C-terminal" evidence="2">
    <location>
        <begin position="746"/>
        <end position="807"/>
    </location>
</feature>
<evidence type="ECO:0000313" key="4">
    <source>
        <dbReference type="Proteomes" id="UP000233060"/>
    </source>
</evidence>
<dbReference type="GO" id="GO:0016604">
    <property type="term" value="C:nuclear body"/>
    <property type="evidence" value="ECO:0007669"/>
    <property type="project" value="Ensembl"/>
</dbReference>
<dbReference type="OMA" id="STRDLCM"/>
<keyword evidence="4" id="KW-1185">Reference proteome</keyword>
<organism evidence="3 4">
    <name type="scientific">Cercocebus atys</name>
    <name type="common">Sooty mangabey</name>
    <name type="synonym">Cercocebus torquatus atys</name>
    <dbReference type="NCBI Taxonomy" id="9531"/>
    <lineage>
        <taxon>Eukaryota</taxon>
        <taxon>Metazoa</taxon>
        <taxon>Chordata</taxon>
        <taxon>Craniata</taxon>
        <taxon>Vertebrata</taxon>
        <taxon>Euteleostomi</taxon>
        <taxon>Mammalia</taxon>
        <taxon>Eutheria</taxon>
        <taxon>Euarchontoglires</taxon>
        <taxon>Primates</taxon>
        <taxon>Haplorrhini</taxon>
        <taxon>Catarrhini</taxon>
        <taxon>Cercopithecidae</taxon>
        <taxon>Cercopithecinae</taxon>
        <taxon>Cercocebus</taxon>
    </lineage>
</organism>
<dbReference type="GO" id="GO:0034472">
    <property type="term" value="P:snRNA 3'-end processing"/>
    <property type="evidence" value="ECO:0007669"/>
    <property type="project" value="TreeGrafter"/>
</dbReference>
<dbReference type="InterPro" id="IPR051113">
    <property type="entry name" value="Integrator_subunit6"/>
</dbReference>
<dbReference type="Ensembl" id="ENSCATT00000009638.1">
    <property type="protein sequence ID" value="ENSCATP00000001919.1"/>
    <property type="gene ID" value="ENSCATG00000008610.1"/>
</dbReference>
<evidence type="ECO:0000259" key="2">
    <source>
        <dbReference type="Pfam" id="PF15300"/>
    </source>
</evidence>
<name>A0A2K5KMK3_CERAT</name>
<accession>A0A2K5KMK3</accession>
<gene>
    <name evidence="3" type="primary">SAGE1</name>
</gene>
<feature type="compositionally biased region" description="Basic residues" evidence="1">
    <location>
        <begin position="43"/>
        <end position="64"/>
    </location>
</feature>
<dbReference type="InterPro" id="IPR029307">
    <property type="entry name" value="INT_SG_DDX_CT_C"/>
</dbReference>
<sequence>MQASPFRMSQLTPPEELHTVAYVFTNGGPQMRSDEVNPVAKGHQSKKKHSRKSKRHSSSKRRKSMSLWLDKQEGATIWSCCKRMGQNTPILQLNLFIWFPDASVTYNVHEEKIKNGQPAHNNVIATVPTALINMAAAGISSMSTRDQYAAVTHNIHEEKINNSQPATNNILSTAPPWLGAMAAAGISSTSTRDLYAAVTHNVHEERINNSQPAADNILSTAPPWLGAMAAAGISSTSTRDLCMGIRWPPGISSPDFSDNFLETLNLFTWFPHATVNHNVHEEGMENGQPQRDNVVSNVLSGLINMTGAGIPFPDATITHNICEERMENGQSQTDKVFSTVSPWLVHRAAAGIPSMSTRDLCMSANSCTVILKIKNEQIAPDKFLSTITAGLMNFTWAGISLMSTRNQYSTVTRNIREERMENGQPQPDNILSTGPIGLINMAATPIPATSARDLYATITYNVPEEKMEKGQPQPDNVLSTASTGLINVAGACGFIVLSFLDLFIWFPDATVNHHVHEARMENGQPQQDNVLPNVLSGFINVAGASIPAMSSRDLWWVSDCHLVYPPLDLFILFPDITATHNVHEAKMKNDQQRPDNSLSTVPPGCTNLSGAGISSRSTRGGFVVLSYLNLLNFFIWIPDSTVIHDIQEEEMENGQIPPDGLLSNSDLPELINMTGHRMPPKALGSFSYDFTSLSKDELLYKPDSNEFAVGIKNYSVSAGDPPVTAMSSVETVPNTLQISPAMAKKINDDIKYQLMKEVRRFGQNYERIFILLEEVQGSMKVKRQFVEFTIKEAARFKKVVLIQQLEKVLKEIDSHCHLRKVKHMRKK</sequence>
<dbReference type="Pfam" id="PF15300">
    <property type="entry name" value="INT_SG_DDX_CT_C"/>
    <property type="match status" value="1"/>
</dbReference>
<dbReference type="GeneTree" id="ENSGT00390000016655"/>
<reference evidence="3" key="1">
    <citation type="submission" date="2025-08" db="UniProtKB">
        <authorList>
            <consortium name="Ensembl"/>
        </authorList>
    </citation>
    <scope>IDENTIFICATION</scope>
</reference>
<reference evidence="3" key="2">
    <citation type="submission" date="2025-09" db="UniProtKB">
        <authorList>
            <consortium name="Ensembl"/>
        </authorList>
    </citation>
    <scope>IDENTIFICATION</scope>
</reference>
<feature type="region of interest" description="Disordered" evidence="1">
    <location>
        <begin position="28"/>
        <end position="66"/>
    </location>
</feature>
<evidence type="ECO:0000256" key="1">
    <source>
        <dbReference type="SAM" id="MobiDB-lite"/>
    </source>
</evidence>
<dbReference type="PANTHER" id="PTHR12957">
    <property type="entry name" value="DEAD/H BOX POLYPEPTIDE 26/DICE1-RELATED"/>
    <property type="match status" value="1"/>
</dbReference>
<dbReference type="GO" id="GO:0032039">
    <property type="term" value="C:integrator complex"/>
    <property type="evidence" value="ECO:0007669"/>
    <property type="project" value="TreeGrafter"/>
</dbReference>
<evidence type="ECO:0000313" key="3">
    <source>
        <dbReference type="Ensembl" id="ENSCATP00000001919.1"/>
    </source>
</evidence>
<proteinExistence type="predicted"/>
<dbReference type="AlphaFoldDB" id="A0A2K5KMK3"/>
<protein>
    <submittedName>
        <fullName evidence="3">Sarcoma antigen 1</fullName>
    </submittedName>
</protein>
<dbReference type="PANTHER" id="PTHR12957:SF36">
    <property type="entry name" value="SAGE1-LIKE PROTEIN-RELATED"/>
    <property type="match status" value="1"/>
</dbReference>
<dbReference type="Proteomes" id="UP000233060">
    <property type="component" value="Unassembled WGS sequence"/>
</dbReference>